<feature type="non-terminal residue" evidence="3">
    <location>
        <position position="732"/>
    </location>
</feature>
<dbReference type="Pfam" id="PF08398">
    <property type="entry name" value="Phospholip_A2_4"/>
    <property type="match status" value="1"/>
</dbReference>
<dbReference type="EMBL" id="CALNXI010000963">
    <property type="protein sequence ID" value="CAH3149072.1"/>
    <property type="molecule type" value="Genomic_DNA"/>
</dbReference>
<evidence type="ECO:0000256" key="1">
    <source>
        <dbReference type="SAM" id="MobiDB-lite"/>
    </source>
</evidence>
<dbReference type="PANTHER" id="PTHR36180">
    <property type="entry name" value="DNA-BINDING PROTEIN-RELATED-RELATED"/>
    <property type="match status" value="1"/>
</dbReference>
<dbReference type="InterPro" id="IPR013607">
    <property type="entry name" value="Phospholipase_A2-like"/>
</dbReference>
<name>A0ABN8PUK2_9CNID</name>
<feature type="domain" description="Bro-N" evidence="2">
    <location>
        <begin position="505"/>
        <end position="602"/>
    </location>
</feature>
<organism evidence="3 4">
    <name type="scientific">Porites evermanni</name>
    <dbReference type="NCBI Taxonomy" id="104178"/>
    <lineage>
        <taxon>Eukaryota</taxon>
        <taxon>Metazoa</taxon>
        <taxon>Cnidaria</taxon>
        <taxon>Anthozoa</taxon>
        <taxon>Hexacorallia</taxon>
        <taxon>Scleractinia</taxon>
        <taxon>Fungiina</taxon>
        <taxon>Poritidae</taxon>
        <taxon>Porites</taxon>
    </lineage>
</organism>
<dbReference type="Proteomes" id="UP001159427">
    <property type="component" value="Unassembled WGS sequence"/>
</dbReference>
<proteinExistence type="predicted"/>
<dbReference type="SMART" id="SM01040">
    <property type="entry name" value="Bro-N"/>
    <property type="match status" value="1"/>
</dbReference>
<evidence type="ECO:0000313" key="4">
    <source>
        <dbReference type="Proteomes" id="UP001159427"/>
    </source>
</evidence>
<dbReference type="PANTHER" id="PTHR36180:SF2">
    <property type="entry name" value="BRO FAMILY PROTEIN"/>
    <property type="match status" value="1"/>
</dbReference>
<evidence type="ECO:0000313" key="3">
    <source>
        <dbReference type="EMBL" id="CAH3149072.1"/>
    </source>
</evidence>
<evidence type="ECO:0000259" key="2">
    <source>
        <dbReference type="PROSITE" id="PS51750"/>
    </source>
</evidence>
<protein>
    <recommendedName>
        <fullName evidence="2">Bro-N domain-containing protein</fullName>
    </recommendedName>
</protein>
<dbReference type="InterPro" id="IPR011856">
    <property type="entry name" value="tRNA_endonuc-like_dom_sf"/>
</dbReference>
<dbReference type="Gene3D" id="3.40.1350.10">
    <property type="match status" value="1"/>
</dbReference>
<dbReference type="Pfam" id="PF02498">
    <property type="entry name" value="Bro-N"/>
    <property type="match status" value="1"/>
</dbReference>
<accession>A0ABN8PUK2</accession>
<dbReference type="InterPro" id="IPR003497">
    <property type="entry name" value="BRO_N_domain"/>
</dbReference>
<sequence>MKEAAKTATQKAVQKAATKTGEYAGEKAGDKIIQLLSKKNKKTKTPLYVPRITFNSEGQSSYMIMTKYYPYGVSLSKGQLEKLSRAYNNNTGITIRLTRNELSGPHELMLTKTQINKLKKAMSQGTGSDIKISKPQIRKAVRQGGSLWGSLISLGSKLLPIAMPLAKKAIAPLATGALSGLASLGVDKIFGKGQRGGFLIPIGKIAQLIYYKHLLTTGQKEDILKAVQTGNGLVIRPTKTQSGGFLGTLLASIGVPLLLNALTGKWTQVDRTGSPANTTTVYVPPSVTTKKKRKGEGPPLGKNKGKLDQSVLGAGVMDTVAGTALDMFVHHGLPWMGKKAVEMGRYYGSEALRNPKLQKKAIDYVLDKLNPMIQNVGSQALNQLSTKKRPKKNYKTNRKDLDGDALDIHKAIGKLPRPAGGWTLPGHKYTGPYNDLENQVRYNPETGEILEIYDQPTGPTDAAAMQHDVDYSVCGDNRKCKNKADRKCFYEPELLPAKQDYSNEEMNIELTSFLDNNQNVWFKGKDIATALGYSDTSQAIRKNVCIEDKYKGGVYTTGGFQTCVFINESVLYSLILSSKLETAKKFKHWVTSQVLPSIRKYGYYKSFNKPWNKMIMIGNETDLHYKVVDLIRKYYPDTILVAGLGENQDTEDKRLDSYKKGYTRGQPDLMILDYHKDYKYKGLCIEFKSPTNNYHVSEAQKEMKKKYVNNGYAFVLSNDYDRICMNIHDYMK</sequence>
<reference evidence="3 4" key="1">
    <citation type="submission" date="2022-05" db="EMBL/GenBank/DDBJ databases">
        <authorList>
            <consortium name="Genoscope - CEA"/>
            <person name="William W."/>
        </authorList>
    </citation>
    <scope>NUCLEOTIDE SEQUENCE [LARGE SCALE GENOMIC DNA]</scope>
</reference>
<dbReference type="PROSITE" id="PS51750">
    <property type="entry name" value="BRO_N"/>
    <property type="match status" value="1"/>
</dbReference>
<feature type="compositionally biased region" description="Low complexity" evidence="1">
    <location>
        <begin position="278"/>
        <end position="288"/>
    </location>
</feature>
<comment type="caution">
    <text evidence="3">The sequence shown here is derived from an EMBL/GenBank/DDBJ whole genome shotgun (WGS) entry which is preliminary data.</text>
</comment>
<keyword evidence="4" id="KW-1185">Reference proteome</keyword>
<feature type="region of interest" description="Disordered" evidence="1">
    <location>
        <begin position="277"/>
        <end position="307"/>
    </location>
</feature>
<gene>
    <name evidence="3" type="ORF">PEVE_00044802</name>
</gene>